<dbReference type="Gene3D" id="3.60.15.10">
    <property type="entry name" value="Ribonuclease Z/Hydroxyacylglutathione hydrolase-like"/>
    <property type="match status" value="1"/>
</dbReference>
<gene>
    <name evidence="3" type="ORF">MNQ99_00220</name>
</gene>
<dbReference type="RefSeq" id="WP_241914016.1">
    <property type="nucleotide sequence ID" value="NZ_CP093326.1"/>
</dbReference>
<name>A0ABY3WC41_9MICC</name>
<dbReference type="PANTHER" id="PTHR43546:SF9">
    <property type="entry name" value="L-ASCORBATE-6-PHOSPHATE LACTONASE ULAG-RELATED"/>
    <property type="match status" value="1"/>
</dbReference>
<dbReference type="SUPFAM" id="SSF56281">
    <property type="entry name" value="Metallo-hydrolase/oxidoreductase"/>
    <property type="match status" value="1"/>
</dbReference>
<evidence type="ECO:0000259" key="2">
    <source>
        <dbReference type="Pfam" id="PF12706"/>
    </source>
</evidence>
<reference evidence="3 4" key="1">
    <citation type="submission" date="2022-03" db="EMBL/GenBank/DDBJ databases">
        <title>Isotopic signatures of nitrous oxide derived from detoxification processes.</title>
        <authorList>
            <person name="Behrendt U."/>
            <person name="Buchen C."/>
            <person name="Well R."/>
            <person name="Ulrich A."/>
            <person name="Rohe L."/>
            <person name="Kolb S."/>
            <person name="Schloter M."/>
            <person name="Horn M.A."/>
            <person name="Augustin J."/>
        </authorList>
    </citation>
    <scope>NUCLEOTIDE SEQUENCE [LARGE SCALE GENOMIC DNA]</scope>
    <source>
        <strain evidence="3 4">S4-C24</strain>
    </source>
</reference>
<keyword evidence="4" id="KW-1185">Reference proteome</keyword>
<dbReference type="InterPro" id="IPR050114">
    <property type="entry name" value="UPF0173_UPF0282_UlaG_hydrolase"/>
</dbReference>
<dbReference type="Pfam" id="PF12706">
    <property type="entry name" value="Lactamase_B_2"/>
    <property type="match status" value="1"/>
</dbReference>
<feature type="domain" description="Metallo-beta-lactamase" evidence="2">
    <location>
        <begin position="23"/>
        <end position="218"/>
    </location>
</feature>
<sequence length="256" mass="26337">MSETALTHVGGPTALLKYGGWTFLTDPTFDEPGEFQAPSGTLVKTIRPAIRVEDLPAVDVILLSHDQHVDNLDSSGRRLVESGGARVLGTLEAAGRMTGVSGMAPWERSVLEAADRATVTVTSVPAQHGPDGCEPVVGIVTGFVLTASDLPTVYVSGDNASLDVVSAVAGRFAPIGLAVLFAGAARVGALDNAALTLTAQDAAAAARALDAAVVVPVHAEGWSHYSEGHEELRSAFAAAGLQDLLRIPTPGEKLSL</sequence>
<keyword evidence="1" id="KW-0378">Hydrolase</keyword>
<evidence type="ECO:0000313" key="3">
    <source>
        <dbReference type="EMBL" id="UNK45857.1"/>
    </source>
</evidence>
<dbReference type="InterPro" id="IPR001279">
    <property type="entry name" value="Metallo-B-lactamas"/>
</dbReference>
<evidence type="ECO:0000313" key="4">
    <source>
        <dbReference type="Proteomes" id="UP000829069"/>
    </source>
</evidence>
<dbReference type="EMBL" id="CP093326">
    <property type="protein sequence ID" value="UNK45857.1"/>
    <property type="molecule type" value="Genomic_DNA"/>
</dbReference>
<evidence type="ECO:0000256" key="1">
    <source>
        <dbReference type="ARBA" id="ARBA00022801"/>
    </source>
</evidence>
<dbReference type="InterPro" id="IPR036866">
    <property type="entry name" value="RibonucZ/Hydroxyglut_hydro"/>
</dbReference>
<protein>
    <submittedName>
        <fullName evidence="3">MBL fold metallo-hydrolase</fullName>
    </submittedName>
</protein>
<dbReference type="Proteomes" id="UP000829069">
    <property type="component" value="Chromosome"/>
</dbReference>
<proteinExistence type="predicted"/>
<accession>A0ABY3WC41</accession>
<dbReference type="PANTHER" id="PTHR43546">
    <property type="entry name" value="UPF0173 METAL-DEPENDENT HYDROLASE MJ1163-RELATED"/>
    <property type="match status" value="1"/>
</dbReference>
<organism evidence="3 4">
    <name type="scientific">Arthrobacter sulfonylureivorans</name>
    <dbReference type="NCBI Taxonomy" id="2486855"/>
    <lineage>
        <taxon>Bacteria</taxon>
        <taxon>Bacillati</taxon>
        <taxon>Actinomycetota</taxon>
        <taxon>Actinomycetes</taxon>
        <taxon>Micrococcales</taxon>
        <taxon>Micrococcaceae</taxon>
        <taxon>Arthrobacter</taxon>
    </lineage>
</organism>